<name>A0A917SH57_9ACTN</name>
<protein>
    <recommendedName>
        <fullName evidence="3">N-acetyltransferase domain-containing protein</fullName>
    </recommendedName>
</protein>
<evidence type="ECO:0000313" key="4">
    <source>
        <dbReference type="EMBL" id="GGL79043.1"/>
    </source>
</evidence>
<dbReference type="Pfam" id="PF00583">
    <property type="entry name" value="Acetyltransf_1"/>
    <property type="match status" value="1"/>
</dbReference>
<feature type="domain" description="N-acetyltransferase" evidence="3">
    <location>
        <begin position="1"/>
        <end position="157"/>
    </location>
</feature>
<dbReference type="InterPro" id="IPR050680">
    <property type="entry name" value="YpeA/RimI_acetyltransf"/>
</dbReference>
<evidence type="ECO:0000256" key="1">
    <source>
        <dbReference type="ARBA" id="ARBA00022679"/>
    </source>
</evidence>
<dbReference type="AlphaFoldDB" id="A0A917SH57"/>
<keyword evidence="1" id="KW-0808">Transferase</keyword>
<dbReference type="Proteomes" id="UP000613840">
    <property type="component" value="Unassembled WGS sequence"/>
</dbReference>
<dbReference type="InterPro" id="IPR000182">
    <property type="entry name" value="GNAT_dom"/>
</dbReference>
<dbReference type="SUPFAM" id="SSF55729">
    <property type="entry name" value="Acyl-CoA N-acyltransferases (Nat)"/>
    <property type="match status" value="1"/>
</dbReference>
<dbReference type="EMBL" id="BMMZ01000014">
    <property type="protein sequence ID" value="GGL79043.1"/>
    <property type="molecule type" value="Genomic_DNA"/>
</dbReference>
<proteinExistence type="predicted"/>
<dbReference type="PROSITE" id="PS51186">
    <property type="entry name" value="GNAT"/>
    <property type="match status" value="1"/>
</dbReference>
<evidence type="ECO:0000256" key="2">
    <source>
        <dbReference type="ARBA" id="ARBA00023315"/>
    </source>
</evidence>
<keyword evidence="2" id="KW-0012">Acyltransferase</keyword>
<accession>A0A917SH57</accession>
<dbReference type="CDD" id="cd04301">
    <property type="entry name" value="NAT_SF"/>
    <property type="match status" value="1"/>
</dbReference>
<reference evidence="4" key="1">
    <citation type="journal article" date="2014" name="Int. J. Syst. Evol. Microbiol.">
        <title>Complete genome sequence of Corynebacterium casei LMG S-19264T (=DSM 44701T), isolated from a smear-ripened cheese.</title>
        <authorList>
            <consortium name="US DOE Joint Genome Institute (JGI-PGF)"/>
            <person name="Walter F."/>
            <person name="Albersmeier A."/>
            <person name="Kalinowski J."/>
            <person name="Ruckert C."/>
        </authorList>
    </citation>
    <scope>NUCLEOTIDE SEQUENCE</scope>
    <source>
        <strain evidence="4">CGMCC 4.7306</strain>
    </source>
</reference>
<dbReference type="GO" id="GO:0016747">
    <property type="term" value="F:acyltransferase activity, transferring groups other than amino-acyl groups"/>
    <property type="evidence" value="ECO:0007669"/>
    <property type="project" value="InterPro"/>
</dbReference>
<gene>
    <name evidence="4" type="ORF">GCM10011575_41730</name>
</gene>
<evidence type="ECO:0000259" key="3">
    <source>
        <dbReference type="PROSITE" id="PS51186"/>
    </source>
</evidence>
<dbReference type="InterPro" id="IPR016181">
    <property type="entry name" value="Acyl_CoA_acyltransferase"/>
</dbReference>
<keyword evidence="5" id="KW-1185">Reference proteome</keyword>
<dbReference type="Gene3D" id="3.40.630.30">
    <property type="match status" value="1"/>
</dbReference>
<reference evidence="4" key="2">
    <citation type="submission" date="2020-09" db="EMBL/GenBank/DDBJ databases">
        <authorList>
            <person name="Sun Q."/>
            <person name="Zhou Y."/>
        </authorList>
    </citation>
    <scope>NUCLEOTIDE SEQUENCE</scope>
    <source>
        <strain evidence="4">CGMCC 4.7306</strain>
    </source>
</reference>
<comment type="caution">
    <text evidence="4">The sequence shown here is derived from an EMBL/GenBank/DDBJ whole genome shotgun (WGS) entry which is preliminary data.</text>
</comment>
<sequence>MELRVEPCSELDLERLLSQDLVPHVAAHHRERFALQGAGAATYLLAWRGHQNVGRATIYNESKYRPVRVTYPATAEINALEAYPQRQGIGTALIAAAESRAAHRRFPSIGLAVEPSNPDARRLYERLGYVLWGRGRVVDEWVEPRDDGDLVHRDPCDYLIKSLS</sequence>
<dbReference type="PANTHER" id="PTHR43420">
    <property type="entry name" value="ACETYLTRANSFERASE"/>
    <property type="match status" value="1"/>
</dbReference>
<dbReference type="RefSeq" id="WP_229670438.1">
    <property type="nucleotide sequence ID" value="NZ_BMMZ01000014.1"/>
</dbReference>
<organism evidence="4 5">
    <name type="scientific">Microlunatus endophyticus</name>
    <dbReference type="NCBI Taxonomy" id="1716077"/>
    <lineage>
        <taxon>Bacteria</taxon>
        <taxon>Bacillati</taxon>
        <taxon>Actinomycetota</taxon>
        <taxon>Actinomycetes</taxon>
        <taxon>Propionibacteriales</taxon>
        <taxon>Propionibacteriaceae</taxon>
        <taxon>Microlunatus</taxon>
    </lineage>
</organism>
<evidence type="ECO:0000313" key="5">
    <source>
        <dbReference type="Proteomes" id="UP000613840"/>
    </source>
</evidence>